<evidence type="ECO:0000256" key="4">
    <source>
        <dbReference type="ARBA" id="ARBA00023014"/>
    </source>
</evidence>
<keyword evidence="2" id="KW-0479">Metal-binding</keyword>
<dbReference type="CTD" id="284106"/>
<dbReference type="SMART" id="SM00704">
    <property type="entry name" value="ZnF_CDGSH"/>
    <property type="match status" value="2"/>
</dbReference>
<dbReference type="Gene3D" id="3.40.5.90">
    <property type="entry name" value="CDGSH iron-sulfur domain, mitoNEET-type"/>
    <property type="match status" value="2"/>
</dbReference>
<dbReference type="InterPro" id="IPR018967">
    <property type="entry name" value="FeS-contain_CDGSH-typ"/>
</dbReference>
<keyword evidence="1" id="KW-0001">2Fe-2S</keyword>
<evidence type="ECO:0000313" key="7">
    <source>
        <dbReference type="Proteomes" id="UP001318040"/>
    </source>
</evidence>
<dbReference type="PANTHER" id="PTHR46491">
    <property type="entry name" value="CDGSH IRON SULFUR DOMAIN PROTEIN HOMOLOG"/>
    <property type="match status" value="1"/>
</dbReference>
<dbReference type="GO" id="GO:0046872">
    <property type="term" value="F:metal ion binding"/>
    <property type="evidence" value="ECO:0007669"/>
    <property type="project" value="UniProtKB-KW"/>
</dbReference>
<dbReference type="InterPro" id="IPR042216">
    <property type="entry name" value="MitoNEET_CISD"/>
</dbReference>
<organism evidence="7 8">
    <name type="scientific">Petromyzon marinus</name>
    <name type="common">Sea lamprey</name>
    <dbReference type="NCBI Taxonomy" id="7757"/>
    <lineage>
        <taxon>Eukaryota</taxon>
        <taxon>Metazoa</taxon>
        <taxon>Chordata</taxon>
        <taxon>Craniata</taxon>
        <taxon>Vertebrata</taxon>
        <taxon>Cyclostomata</taxon>
        <taxon>Hyperoartia</taxon>
        <taxon>Petromyzontiformes</taxon>
        <taxon>Petromyzontidae</taxon>
        <taxon>Petromyzon</taxon>
    </lineage>
</organism>
<keyword evidence="4" id="KW-0411">Iron-sulfur</keyword>
<evidence type="ECO:0000256" key="5">
    <source>
        <dbReference type="ARBA" id="ARBA00034078"/>
    </source>
</evidence>
<dbReference type="GO" id="GO:0005739">
    <property type="term" value="C:mitochondrion"/>
    <property type="evidence" value="ECO:0007669"/>
    <property type="project" value="TreeGrafter"/>
</dbReference>
<evidence type="ECO:0000256" key="2">
    <source>
        <dbReference type="ARBA" id="ARBA00022723"/>
    </source>
</evidence>
<dbReference type="PANTHER" id="PTHR46491:SF3">
    <property type="entry name" value="CDGSH IRON-SULFUR DOMAIN-CONTAINING PROTEIN 3, MITOCHONDRIAL"/>
    <property type="match status" value="1"/>
</dbReference>
<reference evidence="8" key="1">
    <citation type="submission" date="2025-08" db="UniProtKB">
        <authorList>
            <consortium name="RefSeq"/>
        </authorList>
    </citation>
    <scope>IDENTIFICATION</scope>
    <source>
        <tissue evidence="8">Sperm</tissue>
    </source>
</reference>
<feature type="domain" description="Iron-binding zinc finger CDGSH type" evidence="6">
    <location>
        <begin position="108"/>
        <end position="145"/>
    </location>
</feature>
<proteinExistence type="predicted"/>
<dbReference type="KEGG" id="pmrn:116949345"/>
<gene>
    <name evidence="8" type="primary">CISD3</name>
</gene>
<dbReference type="AlphaFoldDB" id="A0AAJ7X5N3"/>
<feature type="domain" description="Iron-binding zinc finger CDGSH type" evidence="6">
    <location>
        <begin position="68"/>
        <end position="103"/>
    </location>
</feature>
<evidence type="ECO:0000313" key="8">
    <source>
        <dbReference type="RefSeq" id="XP_032822439.1"/>
    </source>
</evidence>
<sequence>MIGRAQLLAGIGRWARPPSWSPGASARWASAGEAAGGAAEGTAKAAAAAAAGADSPGGEQAAPVAFKPFRLEGKPGKRHLWCACGFSGNQPFCDGSHFKARWKGESKKWPVLFKVPESGIAWLCLCKQTGKPPFCDGSHKKIGTAPSESPPLQ</sequence>
<dbReference type="Pfam" id="PF09360">
    <property type="entry name" value="zf-CDGSH"/>
    <property type="match status" value="2"/>
</dbReference>
<comment type="cofactor">
    <cofactor evidence="5">
        <name>[2Fe-2S] cluster</name>
        <dbReference type="ChEBI" id="CHEBI:190135"/>
    </cofactor>
</comment>
<protein>
    <submittedName>
        <fullName evidence="8">CDGSH iron-sulfur domain-containing protein 3, mitochondrial</fullName>
    </submittedName>
</protein>
<keyword evidence="7" id="KW-1185">Reference proteome</keyword>
<dbReference type="RefSeq" id="XP_032822439.1">
    <property type="nucleotide sequence ID" value="XM_032966548.1"/>
</dbReference>
<evidence type="ECO:0000259" key="6">
    <source>
        <dbReference type="SMART" id="SM00704"/>
    </source>
</evidence>
<evidence type="ECO:0000256" key="1">
    <source>
        <dbReference type="ARBA" id="ARBA00022714"/>
    </source>
</evidence>
<accession>A0AAJ7X5N3</accession>
<name>A0AAJ7X5N3_PETMA</name>
<dbReference type="GeneID" id="116949345"/>
<dbReference type="GO" id="GO:0051537">
    <property type="term" value="F:2 iron, 2 sulfur cluster binding"/>
    <property type="evidence" value="ECO:0007669"/>
    <property type="project" value="UniProtKB-KW"/>
</dbReference>
<evidence type="ECO:0000256" key="3">
    <source>
        <dbReference type="ARBA" id="ARBA00023004"/>
    </source>
</evidence>
<dbReference type="InterPro" id="IPR052950">
    <property type="entry name" value="CISD"/>
</dbReference>
<dbReference type="Proteomes" id="UP001318040">
    <property type="component" value="Chromosome 2"/>
</dbReference>
<keyword evidence="3" id="KW-0408">Iron</keyword>